<dbReference type="Pfam" id="PF07690">
    <property type="entry name" value="MFS_1"/>
    <property type="match status" value="1"/>
</dbReference>
<feature type="transmembrane region" description="Helical" evidence="8">
    <location>
        <begin position="182"/>
        <end position="203"/>
    </location>
</feature>
<sequence length="535" mass="57790">MAEAAGLSRQGSRSPATYPPARQEEEIREKKKGSRPPWGLVWRSSIWFITLAKHRTDFIAGVTTDILVYSMIVPIIPFRLQSLGYDGVSGLVGWLLFAYSAALVVSTPPIAYVSEKYRNRKIPLLCGQFALIGSQIMLMEAPTFAVMVIARICQGISASVIWVVGLALVCDTVPETIVGKQLGLVMMGMTLGFLVGPPVAGALDDRFGFRGPFIFGVITTALEFICRLLIIERKDAIRWDASLTGLVQSHGASRDRAYGATATDSEKRAEQPVDTTTRPTDEENTAVIVPAQEAATNEAQQSLSIVGLLLTLLKSPRAMAPVYLTFIYGVIITSQEPALPLYLQSTYGLDVSKVGLVYLAAVIPSFISSPLSGWYADRGGTVTSTLVCAICTVPFYVLIFIKGPLAYFLVMFAILNFFSSALISPVTAELAAVTRSLDGVGYGHTYGAFNVAYGIGSAVGPVVGGQLYDHVKRGWMALSLFDLGMVLFGITIVICFFGERPLLKRAVSRVRGGAYVDERNQEHNRNDEAATAAAV</sequence>
<feature type="transmembrane region" description="Helical" evidence="8">
    <location>
        <begin position="144"/>
        <end position="170"/>
    </location>
</feature>
<comment type="subcellular location">
    <subcellularLocation>
        <location evidence="1">Membrane</location>
        <topology evidence="1">Multi-pass membrane protein</topology>
    </subcellularLocation>
</comment>
<evidence type="ECO:0000256" key="7">
    <source>
        <dbReference type="SAM" id="MobiDB-lite"/>
    </source>
</evidence>
<comment type="similarity">
    <text evidence="2">Belongs to the major facilitator superfamily. Vesicular transporter family.</text>
</comment>
<keyword evidence="11" id="KW-1185">Reference proteome</keyword>
<evidence type="ECO:0000256" key="3">
    <source>
        <dbReference type="ARBA" id="ARBA00022448"/>
    </source>
</evidence>
<dbReference type="AlphaFoldDB" id="A0A5C2S602"/>
<proteinExistence type="inferred from homology"/>
<evidence type="ECO:0000256" key="5">
    <source>
        <dbReference type="ARBA" id="ARBA00022989"/>
    </source>
</evidence>
<keyword evidence="4 8" id="KW-0812">Transmembrane</keyword>
<feature type="transmembrane region" description="Helical" evidence="8">
    <location>
        <begin position="322"/>
        <end position="343"/>
    </location>
</feature>
<feature type="transmembrane region" description="Helical" evidence="8">
    <location>
        <begin position="407"/>
        <end position="433"/>
    </location>
</feature>
<feature type="transmembrane region" description="Helical" evidence="8">
    <location>
        <begin position="445"/>
        <end position="463"/>
    </location>
</feature>
<reference evidence="10" key="1">
    <citation type="journal article" date="2018" name="Genome Biol. Evol.">
        <title>Genomics and development of Lentinus tigrinus, a white-rot wood-decaying mushroom with dimorphic fruiting bodies.</title>
        <authorList>
            <person name="Wu B."/>
            <person name="Xu Z."/>
            <person name="Knudson A."/>
            <person name="Carlson A."/>
            <person name="Chen N."/>
            <person name="Kovaka S."/>
            <person name="LaButti K."/>
            <person name="Lipzen A."/>
            <person name="Pennachio C."/>
            <person name="Riley R."/>
            <person name="Schakwitz W."/>
            <person name="Umezawa K."/>
            <person name="Ohm R.A."/>
            <person name="Grigoriev I.V."/>
            <person name="Nagy L.G."/>
            <person name="Gibbons J."/>
            <person name="Hibbett D."/>
        </authorList>
    </citation>
    <scope>NUCLEOTIDE SEQUENCE [LARGE SCALE GENOMIC DNA]</scope>
    <source>
        <strain evidence="10">ALCF2SS1-6</strain>
    </source>
</reference>
<keyword evidence="3" id="KW-0813">Transport</keyword>
<dbReference type="CDD" id="cd17325">
    <property type="entry name" value="MFS_MdtG_SLC18_like"/>
    <property type="match status" value="1"/>
</dbReference>
<dbReference type="InterPro" id="IPR036259">
    <property type="entry name" value="MFS_trans_sf"/>
</dbReference>
<dbReference type="PANTHER" id="PTHR23506">
    <property type="entry name" value="GH10249P"/>
    <property type="match status" value="1"/>
</dbReference>
<dbReference type="Proteomes" id="UP000313359">
    <property type="component" value="Unassembled WGS sequence"/>
</dbReference>
<dbReference type="PROSITE" id="PS50850">
    <property type="entry name" value="MFS"/>
    <property type="match status" value="1"/>
</dbReference>
<feature type="transmembrane region" description="Helical" evidence="8">
    <location>
        <begin position="92"/>
        <end position="113"/>
    </location>
</feature>
<keyword evidence="6 8" id="KW-0472">Membrane</keyword>
<dbReference type="GO" id="GO:0016020">
    <property type="term" value="C:membrane"/>
    <property type="evidence" value="ECO:0007669"/>
    <property type="project" value="UniProtKB-SubCell"/>
</dbReference>
<feature type="transmembrane region" description="Helical" evidence="8">
    <location>
        <begin position="475"/>
        <end position="497"/>
    </location>
</feature>
<feature type="region of interest" description="Disordered" evidence="7">
    <location>
        <begin position="257"/>
        <end position="281"/>
    </location>
</feature>
<feature type="transmembrane region" description="Helical" evidence="8">
    <location>
        <begin position="355"/>
        <end position="375"/>
    </location>
</feature>
<dbReference type="Gene3D" id="1.20.1250.20">
    <property type="entry name" value="MFS general substrate transporter like domains"/>
    <property type="match status" value="1"/>
</dbReference>
<dbReference type="EMBL" id="ML122275">
    <property type="protein sequence ID" value="RPD58444.1"/>
    <property type="molecule type" value="Genomic_DNA"/>
</dbReference>
<protein>
    <submittedName>
        <fullName evidence="10">MFS general substrate transporter</fullName>
    </submittedName>
</protein>
<evidence type="ECO:0000259" key="9">
    <source>
        <dbReference type="PROSITE" id="PS50850"/>
    </source>
</evidence>
<feature type="transmembrane region" description="Helical" evidence="8">
    <location>
        <begin position="382"/>
        <end position="401"/>
    </location>
</feature>
<evidence type="ECO:0000313" key="10">
    <source>
        <dbReference type="EMBL" id="RPD58444.1"/>
    </source>
</evidence>
<dbReference type="GO" id="GO:0022857">
    <property type="term" value="F:transmembrane transporter activity"/>
    <property type="evidence" value="ECO:0007669"/>
    <property type="project" value="InterPro"/>
</dbReference>
<evidence type="ECO:0000256" key="4">
    <source>
        <dbReference type="ARBA" id="ARBA00022692"/>
    </source>
</evidence>
<evidence type="ECO:0000256" key="6">
    <source>
        <dbReference type="ARBA" id="ARBA00023136"/>
    </source>
</evidence>
<dbReference type="InterPro" id="IPR050930">
    <property type="entry name" value="MFS_Vesicular_Transporter"/>
</dbReference>
<dbReference type="SUPFAM" id="SSF103473">
    <property type="entry name" value="MFS general substrate transporter"/>
    <property type="match status" value="1"/>
</dbReference>
<dbReference type="PANTHER" id="PTHR23506:SF23">
    <property type="entry name" value="GH10249P"/>
    <property type="match status" value="1"/>
</dbReference>
<evidence type="ECO:0000313" key="11">
    <source>
        <dbReference type="Proteomes" id="UP000313359"/>
    </source>
</evidence>
<evidence type="ECO:0000256" key="8">
    <source>
        <dbReference type="SAM" id="Phobius"/>
    </source>
</evidence>
<dbReference type="InterPro" id="IPR001958">
    <property type="entry name" value="Tet-R_TetA/multi-R_MdtG-like"/>
</dbReference>
<dbReference type="PRINTS" id="PR01035">
    <property type="entry name" value="TCRTETA"/>
</dbReference>
<evidence type="ECO:0000256" key="1">
    <source>
        <dbReference type="ARBA" id="ARBA00004141"/>
    </source>
</evidence>
<dbReference type="InterPro" id="IPR020846">
    <property type="entry name" value="MFS_dom"/>
</dbReference>
<organism evidence="10 11">
    <name type="scientific">Lentinus tigrinus ALCF2SS1-6</name>
    <dbReference type="NCBI Taxonomy" id="1328759"/>
    <lineage>
        <taxon>Eukaryota</taxon>
        <taxon>Fungi</taxon>
        <taxon>Dikarya</taxon>
        <taxon>Basidiomycota</taxon>
        <taxon>Agaricomycotina</taxon>
        <taxon>Agaricomycetes</taxon>
        <taxon>Polyporales</taxon>
        <taxon>Polyporaceae</taxon>
        <taxon>Lentinus</taxon>
    </lineage>
</organism>
<feature type="transmembrane region" description="Helical" evidence="8">
    <location>
        <begin position="58"/>
        <end position="80"/>
    </location>
</feature>
<dbReference type="InterPro" id="IPR011701">
    <property type="entry name" value="MFS"/>
</dbReference>
<dbReference type="OrthoDB" id="440553at2759"/>
<feature type="transmembrane region" description="Helical" evidence="8">
    <location>
        <begin position="209"/>
        <end position="230"/>
    </location>
</feature>
<name>A0A5C2S602_9APHY</name>
<feature type="domain" description="Major facilitator superfamily (MFS) profile" evidence="9">
    <location>
        <begin position="49"/>
        <end position="501"/>
    </location>
</feature>
<feature type="transmembrane region" description="Helical" evidence="8">
    <location>
        <begin position="122"/>
        <end position="138"/>
    </location>
</feature>
<dbReference type="STRING" id="1328759.A0A5C2S602"/>
<feature type="region of interest" description="Disordered" evidence="7">
    <location>
        <begin position="1"/>
        <end position="36"/>
    </location>
</feature>
<gene>
    <name evidence="10" type="ORF">L227DRAFT_505184</name>
</gene>
<evidence type="ECO:0000256" key="2">
    <source>
        <dbReference type="ARBA" id="ARBA00006829"/>
    </source>
</evidence>
<keyword evidence="5 8" id="KW-1133">Transmembrane helix</keyword>
<accession>A0A5C2S602</accession>